<comment type="caution">
    <text evidence="1">The sequence shown here is derived from an EMBL/GenBank/DDBJ whole genome shotgun (WGS) entry which is preliminary data.</text>
</comment>
<name>A0AC60PJ81_IXOPE</name>
<reference evidence="1 2" key="1">
    <citation type="journal article" date="2020" name="Cell">
        <title>Large-Scale Comparative Analyses of Tick Genomes Elucidate Their Genetic Diversity and Vector Capacities.</title>
        <authorList>
            <consortium name="Tick Genome and Microbiome Consortium (TIGMIC)"/>
            <person name="Jia N."/>
            <person name="Wang J."/>
            <person name="Shi W."/>
            <person name="Du L."/>
            <person name="Sun Y."/>
            <person name="Zhan W."/>
            <person name="Jiang J.F."/>
            <person name="Wang Q."/>
            <person name="Zhang B."/>
            <person name="Ji P."/>
            <person name="Bell-Sakyi L."/>
            <person name="Cui X.M."/>
            <person name="Yuan T.T."/>
            <person name="Jiang B.G."/>
            <person name="Yang W.F."/>
            <person name="Lam T.T."/>
            <person name="Chang Q.C."/>
            <person name="Ding S.J."/>
            <person name="Wang X.J."/>
            <person name="Zhu J.G."/>
            <person name="Ruan X.D."/>
            <person name="Zhao L."/>
            <person name="Wei J.T."/>
            <person name="Ye R.Z."/>
            <person name="Que T.C."/>
            <person name="Du C.H."/>
            <person name="Zhou Y.H."/>
            <person name="Cheng J.X."/>
            <person name="Dai P.F."/>
            <person name="Guo W.B."/>
            <person name="Han X.H."/>
            <person name="Huang E.J."/>
            <person name="Li L.F."/>
            <person name="Wei W."/>
            <person name="Gao Y.C."/>
            <person name="Liu J.Z."/>
            <person name="Shao H.Z."/>
            <person name="Wang X."/>
            <person name="Wang C.C."/>
            <person name="Yang T.C."/>
            <person name="Huo Q.B."/>
            <person name="Li W."/>
            <person name="Chen H.Y."/>
            <person name="Chen S.E."/>
            <person name="Zhou L.G."/>
            <person name="Ni X.B."/>
            <person name="Tian J.H."/>
            <person name="Sheng Y."/>
            <person name="Liu T."/>
            <person name="Pan Y.S."/>
            <person name="Xia L.Y."/>
            <person name="Li J."/>
            <person name="Zhao F."/>
            <person name="Cao W.C."/>
        </authorList>
    </citation>
    <scope>NUCLEOTIDE SEQUENCE [LARGE SCALE GENOMIC DNA]</scope>
    <source>
        <strain evidence="1">Iper-2018</strain>
    </source>
</reference>
<accession>A0AC60PJ81</accession>
<organism evidence="1 2">
    <name type="scientific">Ixodes persulcatus</name>
    <name type="common">Taiga tick</name>
    <dbReference type="NCBI Taxonomy" id="34615"/>
    <lineage>
        <taxon>Eukaryota</taxon>
        <taxon>Metazoa</taxon>
        <taxon>Ecdysozoa</taxon>
        <taxon>Arthropoda</taxon>
        <taxon>Chelicerata</taxon>
        <taxon>Arachnida</taxon>
        <taxon>Acari</taxon>
        <taxon>Parasitiformes</taxon>
        <taxon>Ixodida</taxon>
        <taxon>Ixodoidea</taxon>
        <taxon>Ixodidae</taxon>
        <taxon>Ixodinae</taxon>
        <taxon>Ixodes</taxon>
    </lineage>
</organism>
<protein>
    <submittedName>
        <fullName evidence="1">Uncharacterized protein</fullName>
    </submittedName>
</protein>
<feature type="non-terminal residue" evidence="1">
    <location>
        <position position="68"/>
    </location>
</feature>
<dbReference type="Proteomes" id="UP000805193">
    <property type="component" value="Unassembled WGS sequence"/>
</dbReference>
<gene>
    <name evidence="1" type="ORF">HPB47_003169</name>
</gene>
<dbReference type="EMBL" id="JABSTQ010010452">
    <property type="protein sequence ID" value="KAG0420922.1"/>
    <property type="molecule type" value="Genomic_DNA"/>
</dbReference>
<sequence length="68" mass="7658">MGSLLNVEVLDGLIVLRIAEEIRARKVEDPDGLGDLQRAGGHWKSHRRWRSTAGPFRGHEDLVQGTRQ</sequence>
<keyword evidence="2" id="KW-1185">Reference proteome</keyword>
<evidence type="ECO:0000313" key="1">
    <source>
        <dbReference type="EMBL" id="KAG0420922.1"/>
    </source>
</evidence>
<evidence type="ECO:0000313" key="2">
    <source>
        <dbReference type="Proteomes" id="UP000805193"/>
    </source>
</evidence>
<proteinExistence type="predicted"/>